<evidence type="ECO:0000259" key="12">
    <source>
        <dbReference type="Pfam" id="PF01602"/>
    </source>
</evidence>
<protein>
    <recommendedName>
        <fullName evidence="11">Coatomer subunit gamma</fullName>
    </recommendedName>
</protein>
<dbReference type="RefSeq" id="XP_004030217.1">
    <property type="nucleotide sequence ID" value="XM_004030169.1"/>
</dbReference>
<dbReference type="GO" id="GO:0005793">
    <property type="term" value="C:endoplasmic reticulum-Golgi intermediate compartment"/>
    <property type="evidence" value="ECO:0007669"/>
    <property type="project" value="TreeGrafter"/>
</dbReference>
<proteinExistence type="inferred from homology"/>
<dbReference type="InterPro" id="IPR011989">
    <property type="entry name" value="ARM-like"/>
</dbReference>
<evidence type="ECO:0000259" key="13">
    <source>
        <dbReference type="Pfam" id="PF08752"/>
    </source>
</evidence>
<evidence type="ECO:0000256" key="2">
    <source>
        <dbReference type="ARBA" id="ARBA00010720"/>
    </source>
</evidence>
<dbReference type="GO" id="GO:0005783">
    <property type="term" value="C:endoplasmic reticulum"/>
    <property type="evidence" value="ECO:0007669"/>
    <property type="project" value="TreeGrafter"/>
</dbReference>
<dbReference type="PANTHER" id="PTHR10261:SF0">
    <property type="entry name" value="COATOMER SUBUNIT GAMMA-2"/>
    <property type="match status" value="1"/>
</dbReference>
<dbReference type="OrthoDB" id="6537869at2759"/>
<accession>G0R0N7</accession>
<dbReference type="SUPFAM" id="SSF48371">
    <property type="entry name" value="ARM repeat"/>
    <property type="match status" value="1"/>
</dbReference>
<dbReference type="InParanoid" id="G0R0N7"/>
<dbReference type="GO" id="GO:0000139">
    <property type="term" value="C:Golgi membrane"/>
    <property type="evidence" value="ECO:0007669"/>
    <property type="project" value="UniProtKB-SubCell"/>
</dbReference>
<evidence type="ECO:0000256" key="11">
    <source>
        <dbReference type="PIRNR" id="PIRNR037093"/>
    </source>
</evidence>
<evidence type="ECO:0000256" key="10">
    <source>
        <dbReference type="ARBA" id="ARBA00023329"/>
    </source>
</evidence>
<evidence type="ECO:0000256" key="9">
    <source>
        <dbReference type="ARBA" id="ARBA00023136"/>
    </source>
</evidence>
<keyword evidence="5" id="KW-0677">Repeat</keyword>
<dbReference type="InterPro" id="IPR037067">
    <property type="entry name" value="Coatomer_gsu_app_sf"/>
</dbReference>
<keyword evidence="8 11" id="KW-0333">Golgi apparatus</keyword>
<comment type="function">
    <text evidence="11">The coatomer is a cytosolic protein complex that binds to dilysine motifs and reversibly associates with Golgi non-clathrin-coated vesicles, which further mediate biosynthetic protein transport from the ER, via the Golgi up to the trans Golgi network. Coatomer complex is required for budding from Golgi membranes, and is essential for the retrograde Golgi-to-ER transport of dilysine-tagged proteins.</text>
</comment>
<keyword evidence="9 11" id="KW-0472">Membrane</keyword>
<comment type="similarity">
    <text evidence="2 11">Belongs to the COPG family.</text>
</comment>
<dbReference type="InterPro" id="IPR002553">
    <property type="entry name" value="Clathrin/coatomer_adapt-like_N"/>
</dbReference>
<reference evidence="15 16" key="1">
    <citation type="submission" date="2011-07" db="EMBL/GenBank/DDBJ databases">
        <authorList>
            <person name="Coyne R."/>
            <person name="Brami D."/>
            <person name="Johnson J."/>
            <person name="Hostetler J."/>
            <person name="Hannick L."/>
            <person name="Clark T."/>
            <person name="Cassidy-Hanley D."/>
            <person name="Inman J."/>
        </authorList>
    </citation>
    <scope>NUCLEOTIDE SEQUENCE [LARGE SCALE GENOMIC DNA]</scope>
    <source>
        <strain evidence="15 16">G5</strain>
    </source>
</reference>
<dbReference type="InterPro" id="IPR009028">
    <property type="entry name" value="Coatomer/calthrin_app_sub_C"/>
</dbReference>
<evidence type="ECO:0000313" key="16">
    <source>
        <dbReference type="Proteomes" id="UP000008983"/>
    </source>
</evidence>
<evidence type="ECO:0000256" key="5">
    <source>
        <dbReference type="ARBA" id="ARBA00022737"/>
    </source>
</evidence>
<feature type="domain" description="Coatomer gamma subunit appendage Ig-like subdomain" evidence="13">
    <location>
        <begin position="650"/>
        <end position="793"/>
    </location>
</feature>
<keyword evidence="7 11" id="KW-0653">Protein transport</keyword>
<dbReference type="OMA" id="DFIEDCE"/>
<keyword evidence="4 11" id="KW-0963">Cytoplasm</keyword>
<comment type="subunit">
    <text evidence="11">Oligomeric complex.</text>
</comment>
<dbReference type="STRING" id="857967.G0R0N7"/>
<dbReference type="InterPro" id="IPR013041">
    <property type="entry name" value="Clathrin_app_Ig-like_sf"/>
</dbReference>
<dbReference type="EMBL" id="GL984197">
    <property type="protein sequence ID" value="EGR28981.1"/>
    <property type="molecule type" value="Genomic_DNA"/>
</dbReference>
<dbReference type="Gene3D" id="3.30.310.10">
    <property type="entry name" value="TATA-Binding Protein"/>
    <property type="match status" value="1"/>
</dbReference>
<feature type="domain" description="Clathrin/coatomer adaptor adaptin-like N-terminal" evidence="12">
    <location>
        <begin position="36"/>
        <end position="548"/>
    </location>
</feature>
<dbReference type="GeneID" id="14905070"/>
<dbReference type="InterPro" id="IPR016024">
    <property type="entry name" value="ARM-type_fold"/>
</dbReference>
<keyword evidence="10 11" id="KW-0968">Cytoplasmic vesicle</keyword>
<dbReference type="InterPro" id="IPR017106">
    <property type="entry name" value="Coatomer_gsu"/>
</dbReference>
<gene>
    <name evidence="15" type="ORF">IMG5_165770</name>
</gene>
<dbReference type="GO" id="GO:0005198">
    <property type="term" value="F:structural molecule activity"/>
    <property type="evidence" value="ECO:0007669"/>
    <property type="project" value="InterPro"/>
</dbReference>
<feature type="domain" description="Coatomer subunit gamma C-terminal" evidence="14">
    <location>
        <begin position="799"/>
        <end position="910"/>
    </location>
</feature>
<sequence>MQILQQVKDKFQNLQADFKKVQIESDSFSKINKSQVLQDSRCFNNSQLNPRQCRQISSKLIYLINQGQTFTEQESSSLFFAITKLFQSNDKDLRRMIYLMIKEFRDENTMYIVTQSLMKDITSSNDLYRMNALRTIPLVLDPSNLIQVERYIKMAILDKNYAIVSAALLSSIQLYPTNSEIVKKFTSEVLSVLNSKNSNNHFHSIVLLHEIKKFDRNSFIKVLVDCTKDSHNSLATMQIIRFIKESLLTGELDASYERIFIDYLNRQIHKSNEMTVFEACKALCELSNLSNKDLTGVISVLGIFLMGSNSINKFVALRILNKLVSNPIRKSLIQNKSDIEAILTDNNKSLSSLAVSLLLKVCSEDNIDSLLTQIYDNLEDMSDEFKVDILRSIRNLVKNIPKRAKAVLSFLFNCLKNDGNQEFKKYAIDIIEQMIQEIPESRDQGLLVLAEYIEDCLFNNLQLQVLSILNREASKQSVPQKIIRFINNRIHLEEPEVRAAAVGTIFKCGFQQPQIKQNVISLLKQTLDDPDEEVRERANQNINLLEQADNSFLGSQYKNLHNINFQEIAYIEKYIQMNMETLSNTQEADALQREKILEFAKENNLQVEETGTDKKASQNYQENDFEAEKPKQIQKQTNMVNLNDDSHIKQYTKLFSESPVFSQYGQLRSAVNGGNLTDKDSEYQVFYYKYFFDDYLVIEYIIKNTVQQTTLKNVKVDLQLNSEFLKVAHIVPANEIKENETSNVLVGIARHPQQKIVAVTAQNFLHFNICEMNGNQVVAQYSDECQIDDLNITVADHLNRWDVKKGKFETEWEYLQGDESQQNFQLTYKNTDFAIKEIVKHFNVSVCDGTDVILQNNKEKYHTLKITGLYLNNVKFLAVFMIAFDLKIGCVLKMKVKCENEDVAESLIQAFN</sequence>
<dbReference type="PANTHER" id="PTHR10261">
    <property type="entry name" value="COATOMER SUBUNIT GAMMA"/>
    <property type="match status" value="1"/>
</dbReference>
<dbReference type="Pfam" id="PF16381">
    <property type="entry name" value="Coatomer_g_Cpla"/>
    <property type="match status" value="1"/>
</dbReference>
<name>G0R0N7_ICHMU</name>
<evidence type="ECO:0000256" key="6">
    <source>
        <dbReference type="ARBA" id="ARBA00022892"/>
    </source>
</evidence>
<organism evidence="15 16">
    <name type="scientific">Ichthyophthirius multifiliis</name>
    <name type="common">White spot disease agent</name>
    <name type="synonym">Ich</name>
    <dbReference type="NCBI Taxonomy" id="5932"/>
    <lineage>
        <taxon>Eukaryota</taxon>
        <taxon>Sar</taxon>
        <taxon>Alveolata</taxon>
        <taxon>Ciliophora</taxon>
        <taxon>Intramacronucleata</taxon>
        <taxon>Oligohymenophorea</taxon>
        <taxon>Hymenostomatida</taxon>
        <taxon>Ophryoglenina</taxon>
        <taxon>Ichthyophthirius</taxon>
    </lineage>
</organism>
<dbReference type="SUPFAM" id="SSF49348">
    <property type="entry name" value="Clathrin adaptor appendage domain"/>
    <property type="match status" value="1"/>
</dbReference>
<dbReference type="InterPro" id="IPR012295">
    <property type="entry name" value="TBP_dom_sf"/>
</dbReference>
<keyword evidence="6 11" id="KW-0931">ER-Golgi transport</keyword>
<dbReference type="Gene3D" id="2.60.40.1480">
    <property type="entry name" value="Coatomer, gamma subunit, appendage domain"/>
    <property type="match status" value="1"/>
</dbReference>
<evidence type="ECO:0000256" key="7">
    <source>
        <dbReference type="ARBA" id="ARBA00022927"/>
    </source>
</evidence>
<dbReference type="AlphaFoldDB" id="G0R0N7"/>
<dbReference type="Pfam" id="PF08752">
    <property type="entry name" value="COP-gamma_platf"/>
    <property type="match status" value="1"/>
</dbReference>
<keyword evidence="3 11" id="KW-0813">Transport</keyword>
<dbReference type="Proteomes" id="UP000008983">
    <property type="component" value="Unassembled WGS sequence"/>
</dbReference>
<dbReference type="InterPro" id="IPR013040">
    <property type="entry name" value="Coatomer_gsu_app_Ig-like_dom"/>
</dbReference>
<evidence type="ECO:0000256" key="1">
    <source>
        <dbReference type="ARBA" id="ARBA00004255"/>
    </source>
</evidence>
<dbReference type="eggNOG" id="KOG1078">
    <property type="taxonomic scope" value="Eukaryota"/>
</dbReference>
<dbReference type="FunCoup" id="G0R0N7">
    <property type="interactions" value="575"/>
</dbReference>
<dbReference type="InterPro" id="IPR032154">
    <property type="entry name" value="Coatomer_g_Cpla"/>
</dbReference>
<dbReference type="SUPFAM" id="SSF55711">
    <property type="entry name" value="Subdomain of clathrin and coatomer appendage domain"/>
    <property type="match status" value="1"/>
</dbReference>
<dbReference type="Gene3D" id="1.25.10.10">
    <property type="entry name" value="Leucine-rich Repeat Variant"/>
    <property type="match status" value="2"/>
</dbReference>
<dbReference type="GO" id="GO:0009306">
    <property type="term" value="P:protein secretion"/>
    <property type="evidence" value="ECO:0007669"/>
    <property type="project" value="TreeGrafter"/>
</dbReference>
<dbReference type="PIRSF" id="PIRSF037093">
    <property type="entry name" value="Coatomer_gamma_subunit"/>
    <property type="match status" value="1"/>
</dbReference>
<dbReference type="GO" id="GO:0030126">
    <property type="term" value="C:COPI vesicle coat"/>
    <property type="evidence" value="ECO:0007669"/>
    <property type="project" value="InterPro"/>
</dbReference>
<evidence type="ECO:0000313" key="15">
    <source>
        <dbReference type="EMBL" id="EGR28981.1"/>
    </source>
</evidence>
<evidence type="ECO:0000259" key="14">
    <source>
        <dbReference type="Pfam" id="PF16381"/>
    </source>
</evidence>
<evidence type="ECO:0000256" key="8">
    <source>
        <dbReference type="ARBA" id="ARBA00023034"/>
    </source>
</evidence>
<dbReference type="GO" id="GO:0006886">
    <property type="term" value="P:intracellular protein transport"/>
    <property type="evidence" value="ECO:0007669"/>
    <property type="project" value="InterPro"/>
</dbReference>
<dbReference type="Pfam" id="PF01602">
    <property type="entry name" value="Adaptin_N"/>
    <property type="match status" value="1"/>
</dbReference>
<keyword evidence="16" id="KW-1185">Reference proteome</keyword>
<dbReference type="GO" id="GO:0006888">
    <property type="term" value="P:endoplasmic reticulum to Golgi vesicle-mediated transport"/>
    <property type="evidence" value="ECO:0007669"/>
    <property type="project" value="TreeGrafter"/>
</dbReference>
<evidence type="ECO:0000256" key="4">
    <source>
        <dbReference type="ARBA" id="ARBA00022490"/>
    </source>
</evidence>
<comment type="subcellular location">
    <subcellularLocation>
        <location evidence="11">Cytoplasm</location>
    </subcellularLocation>
    <subcellularLocation>
        <location evidence="1 11">Golgi apparatus membrane</location>
        <topology evidence="1 11">Peripheral membrane protein</topology>
        <orientation evidence="1 11">Cytoplasmic side</orientation>
    </subcellularLocation>
    <subcellularLocation>
        <location evidence="11">Cytoplasmic vesicle</location>
        <location evidence="11">COPI-coated vesicle membrane</location>
        <topology evidence="11">Peripheral membrane protein</topology>
        <orientation evidence="11">Cytoplasmic side</orientation>
    </subcellularLocation>
</comment>
<dbReference type="GO" id="GO:0006891">
    <property type="term" value="P:intra-Golgi vesicle-mediated transport"/>
    <property type="evidence" value="ECO:0007669"/>
    <property type="project" value="TreeGrafter"/>
</dbReference>
<evidence type="ECO:0000256" key="3">
    <source>
        <dbReference type="ARBA" id="ARBA00022448"/>
    </source>
</evidence>